<dbReference type="Gene3D" id="3.40.50.150">
    <property type="entry name" value="Vaccinia Virus protein VP39"/>
    <property type="match status" value="1"/>
</dbReference>
<reference evidence="2 3" key="2">
    <citation type="submission" date="2024-05" db="EMBL/GenBank/DDBJ databases">
        <authorList>
            <person name="Chen Y."/>
            <person name="Shah S."/>
            <person name="Dougan E. K."/>
            <person name="Thang M."/>
            <person name="Chan C."/>
        </authorList>
    </citation>
    <scope>NUCLEOTIDE SEQUENCE [LARGE SCALE GENOMIC DNA]</scope>
</reference>
<dbReference type="EMBL" id="CAMXCT020002428">
    <property type="protein sequence ID" value="CAL1151480.1"/>
    <property type="molecule type" value="Genomic_DNA"/>
</dbReference>
<sequence>MGISGRPRSNVDEDVKLVEGDMLAADVGEATHIFLSSLCFGPQLMEQITEKLSKEAVKLQCLATLRALPRSNSVFRYTGAVFAEMTWTGVEGTAIRLYSLTRICALENSDHP</sequence>
<evidence type="ECO:0000313" key="3">
    <source>
        <dbReference type="Proteomes" id="UP001152797"/>
    </source>
</evidence>
<proteinExistence type="predicted"/>
<gene>
    <name evidence="1" type="ORF">C1SCF055_LOCUS24432</name>
</gene>
<organism evidence="1">
    <name type="scientific">Cladocopium goreaui</name>
    <dbReference type="NCBI Taxonomy" id="2562237"/>
    <lineage>
        <taxon>Eukaryota</taxon>
        <taxon>Sar</taxon>
        <taxon>Alveolata</taxon>
        <taxon>Dinophyceae</taxon>
        <taxon>Suessiales</taxon>
        <taxon>Symbiodiniaceae</taxon>
        <taxon>Cladocopium</taxon>
    </lineage>
</organism>
<name>A0A9P1G522_9DINO</name>
<keyword evidence="3" id="KW-1185">Reference proteome</keyword>
<reference evidence="1" key="1">
    <citation type="submission" date="2022-10" db="EMBL/GenBank/DDBJ databases">
        <authorList>
            <person name="Chen Y."/>
            <person name="Dougan E. K."/>
            <person name="Chan C."/>
            <person name="Rhodes N."/>
            <person name="Thang M."/>
        </authorList>
    </citation>
    <scope>NUCLEOTIDE SEQUENCE</scope>
</reference>
<comment type="caution">
    <text evidence="1">The sequence shown here is derived from an EMBL/GenBank/DDBJ whole genome shotgun (WGS) entry which is preliminary data.</text>
</comment>
<dbReference type="EMBL" id="CAMXCT030002428">
    <property type="protein sequence ID" value="CAL4785417.1"/>
    <property type="molecule type" value="Genomic_DNA"/>
</dbReference>
<dbReference type="AlphaFoldDB" id="A0A9P1G522"/>
<dbReference type="EMBL" id="CAMXCT010002428">
    <property type="protein sequence ID" value="CAI3998105.1"/>
    <property type="molecule type" value="Genomic_DNA"/>
</dbReference>
<accession>A0A9P1G522</accession>
<evidence type="ECO:0000313" key="2">
    <source>
        <dbReference type="EMBL" id="CAL4785417.1"/>
    </source>
</evidence>
<dbReference type="Proteomes" id="UP001152797">
    <property type="component" value="Unassembled WGS sequence"/>
</dbReference>
<dbReference type="OrthoDB" id="443402at2759"/>
<dbReference type="InterPro" id="IPR029063">
    <property type="entry name" value="SAM-dependent_MTases_sf"/>
</dbReference>
<protein>
    <submittedName>
        <fullName evidence="1">Uncharacterized protein</fullName>
    </submittedName>
</protein>
<evidence type="ECO:0000313" key="1">
    <source>
        <dbReference type="EMBL" id="CAI3998105.1"/>
    </source>
</evidence>